<dbReference type="EC" id="2.5.1.75" evidence="10"/>
<feature type="binding site" evidence="10">
    <location>
        <begin position="23"/>
        <end position="28"/>
    </location>
    <ligand>
        <name>substrate</name>
    </ligand>
</feature>
<feature type="region of interest" description="Interaction with substrate tRNA" evidence="10">
    <location>
        <begin position="171"/>
        <end position="175"/>
    </location>
</feature>
<proteinExistence type="inferred from homology"/>
<keyword evidence="4 10" id="KW-0808">Transferase</keyword>
<dbReference type="PANTHER" id="PTHR11088">
    <property type="entry name" value="TRNA DIMETHYLALLYLTRANSFERASE"/>
    <property type="match status" value="1"/>
</dbReference>
<keyword evidence="15" id="KW-1185">Reference proteome</keyword>
<keyword evidence="8 10" id="KW-0460">Magnesium</keyword>
<name>A0ABQ5YUQ5_9BURK</name>
<evidence type="ECO:0000256" key="5">
    <source>
        <dbReference type="ARBA" id="ARBA00022694"/>
    </source>
</evidence>
<feature type="site" description="Interaction with substrate tRNA" evidence="10">
    <location>
        <position position="135"/>
    </location>
</feature>
<feature type="region of interest" description="Interaction with substrate tRNA" evidence="10">
    <location>
        <begin position="47"/>
        <end position="50"/>
    </location>
</feature>
<evidence type="ECO:0000256" key="7">
    <source>
        <dbReference type="ARBA" id="ARBA00022840"/>
    </source>
</evidence>
<comment type="similarity">
    <text evidence="3 10 13">Belongs to the IPP transferase family.</text>
</comment>
<dbReference type="RefSeq" id="WP_431310100.1">
    <property type="nucleotide sequence ID" value="NZ_BSOJ01000028.1"/>
</dbReference>
<evidence type="ECO:0000256" key="13">
    <source>
        <dbReference type="RuleBase" id="RU003785"/>
    </source>
</evidence>
<comment type="cofactor">
    <cofactor evidence="1 10">
        <name>Mg(2+)</name>
        <dbReference type="ChEBI" id="CHEBI:18420"/>
    </cofactor>
</comment>
<reference evidence="15" key="1">
    <citation type="journal article" date="2019" name="Int. J. Syst. Evol. Microbiol.">
        <title>The Global Catalogue of Microorganisms (GCM) 10K type strain sequencing project: providing services to taxonomists for standard genome sequencing and annotation.</title>
        <authorList>
            <consortium name="The Broad Institute Genomics Platform"/>
            <consortium name="The Broad Institute Genome Sequencing Center for Infectious Disease"/>
            <person name="Wu L."/>
            <person name="Ma J."/>
        </authorList>
    </citation>
    <scope>NUCLEOTIDE SEQUENCE [LARGE SCALE GENOMIC DNA]</scope>
    <source>
        <strain evidence="15">NBRC 105857</strain>
    </source>
</reference>
<comment type="catalytic activity">
    <reaction evidence="9 10 11">
        <text>adenosine(37) in tRNA + dimethylallyl diphosphate = N(6)-dimethylallyladenosine(37) in tRNA + diphosphate</text>
        <dbReference type="Rhea" id="RHEA:26482"/>
        <dbReference type="Rhea" id="RHEA-COMP:10162"/>
        <dbReference type="Rhea" id="RHEA-COMP:10375"/>
        <dbReference type="ChEBI" id="CHEBI:33019"/>
        <dbReference type="ChEBI" id="CHEBI:57623"/>
        <dbReference type="ChEBI" id="CHEBI:74411"/>
        <dbReference type="ChEBI" id="CHEBI:74415"/>
        <dbReference type="EC" id="2.5.1.75"/>
    </reaction>
</comment>
<sequence length="330" mass="36617">MVSQRAVNQLGNSIPALAIVGPTASGKSALGLWLAHEGLPVEIISLDSALVFQDMNIGTAKPTPEELAQVPHHLIDIITPEQSFSAADFLSENERLISEIRGRGKVPVIVGGTMMYYRAMLSGMDDLPQADPQVRADIDAFAKQKGWPAVHDELAKVDPETAARLFPNDSQRLQRALEVYRLTGLPLSSFHKRGEEGQQRQLPTLSLEPADRSVLHDRIEQRFRNMLDQGLVQEVVGLLEKYTLNANMPSLRCVGYRQVHQYLQGQCTYDQMIAQGIAATRQLAKRQITWLRSTPHKHVVDPLQSGWMEQVKPWLIAQVSELAAGIPRAG</sequence>
<evidence type="ECO:0000256" key="6">
    <source>
        <dbReference type="ARBA" id="ARBA00022741"/>
    </source>
</evidence>
<evidence type="ECO:0000313" key="14">
    <source>
        <dbReference type="EMBL" id="GLR27201.1"/>
    </source>
</evidence>
<comment type="caution">
    <text evidence="14">The sequence shown here is derived from an EMBL/GenBank/DDBJ whole genome shotgun (WGS) entry which is preliminary data.</text>
</comment>
<feature type="site" description="Interaction with substrate tRNA" evidence="10">
    <location>
        <position position="113"/>
    </location>
</feature>
<dbReference type="Pfam" id="PF01715">
    <property type="entry name" value="IPPT"/>
    <property type="match status" value="1"/>
</dbReference>
<dbReference type="Proteomes" id="UP001156664">
    <property type="component" value="Unassembled WGS sequence"/>
</dbReference>
<dbReference type="HAMAP" id="MF_00185">
    <property type="entry name" value="IPP_trans"/>
    <property type="match status" value="1"/>
</dbReference>
<comment type="function">
    <text evidence="2 10 12">Catalyzes the transfer of a dimethylallyl group onto the adenine at position 37 in tRNAs that read codons beginning with uridine, leading to the formation of N6-(dimethylallyl)adenosine (i(6)A).</text>
</comment>
<keyword evidence="7 10" id="KW-0067">ATP-binding</keyword>
<accession>A0ABQ5YUQ5</accession>
<organism evidence="14 15">
    <name type="scientific">Limnobacter litoralis</name>
    <dbReference type="NCBI Taxonomy" id="481366"/>
    <lineage>
        <taxon>Bacteria</taxon>
        <taxon>Pseudomonadati</taxon>
        <taxon>Pseudomonadota</taxon>
        <taxon>Betaproteobacteria</taxon>
        <taxon>Burkholderiales</taxon>
        <taxon>Burkholderiaceae</taxon>
        <taxon>Limnobacter</taxon>
    </lineage>
</organism>
<evidence type="ECO:0000256" key="9">
    <source>
        <dbReference type="ARBA" id="ARBA00049563"/>
    </source>
</evidence>
<dbReference type="PANTHER" id="PTHR11088:SF60">
    <property type="entry name" value="TRNA DIMETHYLALLYLTRANSFERASE"/>
    <property type="match status" value="1"/>
</dbReference>
<evidence type="ECO:0000256" key="4">
    <source>
        <dbReference type="ARBA" id="ARBA00022679"/>
    </source>
</evidence>
<evidence type="ECO:0000256" key="2">
    <source>
        <dbReference type="ARBA" id="ARBA00003213"/>
    </source>
</evidence>
<dbReference type="Gene3D" id="3.40.50.300">
    <property type="entry name" value="P-loop containing nucleotide triphosphate hydrolases"/>
    <property type="match status" value="1"/>
</dbReference>
<feature type="binding site" evidence="10">
    <location>
        <begin position="21"/>
        <end position="28"/>
    </location>
    <ligand>
        <name>ATP</name>
        <dbReference type="ChEBI" id="CHEBI:30616"/>
    </ligand>
</feature>
<dbReference type="InterPro" id="IPR018022">
    <property type="entry name" value="IPT"/>
</dbReference>
<evidence type="ECO:0000256" key="11">
    <source>
        <dbReference type="RuleBase" id="RU003783"/>
    </source>
</evidence>
<feature type="region of interest" description="Interaction with substrate tRNA" evidence="10">
    <location>
        <begin position="285"/>
        <end position="292"/>
    </location>
</feature>
<evidence type="ECO:0000256" key="10">
    <source>
        <dbReference type="HAMAP-Rule" id="MF_00185"/>
    </source>
</evidence>
<comment type="subunit">
    <text evidence="10">Monomer.</text>
</comment>
<dbReference type="EMBL" id="BSOJ01000028">
    <property type="protein sequence ID" value="GLR27201.1"/>
    <property type="molecule type" value="Genomic_DNA"/>
</dbReference>
<dbReference type="SUPFAM" id="SSF52540">
    <property type="entry name" value="P-loop containing nucleoside triphosphate hydrolases"/>
    <property type="match status" value="1"/>
</dbReference>
<evidence type="ECO:0000256" key="8">
    <source>
        <dbReference type="ARBA" id="ARBA00022842"/>
    </source>
</evidence>
<gene>
    <name evidence="10 14" type="primary">miaA</name>
    <name evidence="14" type="ORF">GCM10007875_22920</name>
</gene>
<evidence type="ECO:0000256" key="1">
    <source>
        <dbReference type="ARBA" id="ARBA00001946"/>
    </source>
</evidence>
<evidence type="ECO:0000313" key="15">
    <source>
        <dbReference type="Proteomes" id="UP001156664"/>
    </source>
</evidence>
<dbReference type="Gene3D" id="1.10.20.140">
    <property type="match status" value="1"/>
</dbReference>
<dbReference type="InterPro" id="IPR027417">
    <property type="entry name" value="P-loop_NTPase"/>
</dbReference>
<dbReference type="NCBIfam" id="TIGR00174">
    <property type="entry name" value="miaA"/>
    <property type="match status" value="1"/>
</dbReference>
<keyword evidence="6 10" id="KW-0547">Nucleotide-binding</keyword>
<keyword evidence="5 10" id="KW-0819">tRNA processing</keyword>
<protein>
    <recommendedName>
        <fullName evidence="10">tRNA dimethylallyltransferase</fullName>
        <ecNumber evidence="10">2.5.1.75</ecNumber>
    </recommendedName>
    <alternativeName>
        <fullName evidence="10">Dimethylallyl diphosphate:tRNA dimethylallyltransferase</fullName>
        <shortName evidence="10">DMAPP:tRNA dimethylallyltransferase</shortName>
        <shortName evidence="10">DMATase</shortName>
    </alternativeName>
    <alternativeName>
        <fullName evidence="10">Isopentenyl-diphosphate:tRNA isopentenyltransferase</fullName>
        <shortName evidence="10">IPP transferase</shortName>
        <shortName evidence="10">IPPT</shortName>
        <shortName evidence="10">IPTase</shortName>
    </alternativeName>
</protein>
<evidence type="ECO:0000256" key="3">
    <source>
        <dbReference type="ARBA" id="ARBA00005842"/>
    </source>
</evidence>
<dbReference type="InterPro" id="IPR039657">
    <property type="entry name" value="Dimethylallyltransferase"/>
</dbReference>
<evidence type="ECO:0000256" key="12">
    <source>
        <dbReference type="RuleBase" id="RU003784"/>
    </source>
</evidence>
<feature type="region of interest" description="Interaction with substrate tRNA" evidence="10">
    <location>
        <begin position="252"/>
        <end position="257"/>
    </location>
</feature>